<dbReference type="EMBL" id="BRXS01000002">
    <property type="protein sequence ID" value="GLC25238.1"/>
    <property type="molecule type" value="Genomic_DNA"/>
</dbReference>
<dbReference type="RefSeq" id="WP_284349684.1">
    <property type="nucleotide sequence ID" value="NZ_BRXS01000002.1"/>
</dbReference>
<feature type="transmembrane region" description="Helical" evidence="1">
    <location>
        <begin position="171"/>
        <end position="190"/>
    </location>
</feature>
<sequence length="342" mass="36316">MSSRLPLVSRVLTALAAVLLLGTFAFPLWRIELEAPQYPEGIGMLIRIHTVDGIKPNDLQNINGLNHYIGMKAIEPDAIPELRFMPWIVGGLVAAGLAAALVGRRGALVAWLGALGVAGIAGLVDFWKWGYDYGHDLDPHAIIRIPDMAYQPPLIGSKQLLNFTAHSWPDLGGVLAGLACALAVVALVVAWRRERRVAVATVAGVLALAGCAPAVPRAIAYGREACAECRMVAGDPRFGAELVTAKGKLYVFDSIECLAAYTLARGGDARGRWVTDYEHPGTLVPVDSARFRRLAGPAGSPMGRGLAATRRGVNRAAEEMAWSDVLALLRDEGLAGGASHAH</sequence>
<dbReference type="Proteomes" id="UP001161325">
    <property type="component" value="Unassembled WGS sequence"/>
</dbReference>
<feature type="transmembrane region" description="Helical" evidence="1">
    <location>
        <begin position="197"/>
        <end position="215"/>
    </location>
</feature>
<keyword evidence="1" id="KW-0472">Membrane</keyword>
<dbReference type="SUPFAM" id="SSF160387">
    <property type="entry name" value="NosL/MerB-like"/>
    <property type="match status" value="1"/>
</dbReference>
<accession>A0AA37QG94</accession>
<dbReference type="AlphaFoldDB" id="A0AA37QG94"/>
<reference evidence="2" key="1">
    <citation type="submission" date="2022-08" db="EMBL/GenBank/DDBJ databases">
        <title>Draft genome sequencing of Roseisolibacter agri AW1220.</title>
        <authorList>
            <person name="Tobiishi Y."/>
            <person name="Tonouchi A."/>
        </authorList>
    </citation>
    <scope>NUCLEOTIDE SEQUENCE</scope>
    <source>
        <strain evidence="2">AW1220</strain>
    </source>
</reference>
<evidence type="ECO:0000313" key="3">
    <source>
        <dbReference type="Proteomes" id="UP001161325"/>
    </source>
</evidence>
<evidence type="ECO:0000256" key="1">
    <source>
        <dbReference type="SAM" id="Phobius"/>
    </source>
</evidence>
<comment type="caution">
    <text evidence="2">The sequence shown here is derived from an EMBL/GenBank/DDBJ whole genome shotgun (WGS) entry which is preliminary data.</text>
</comment>
<keyword evidence="1" id="KW-1133">Transmembrane helix</keyword>
<keyword evidence="3" id="KW-1185">Reference proteome</keyword>
<gene>
    <name evidence="2" type="ORF">rosag_17510</name>
</gene>
<keyword evidence="1" id="KW-0812">Transmembrane</keyword>
<feature type="transmembrane region" description="Helical" evidence="1">
    <location>
        <begin position="109"/>
        <end position="127"/>
    </location>
</feature>
<protein>
    <recommendedName>
        <fullName evidence="4">Copper chaperone NosL</fullName>
    </recommendedName>
</protein>
<organism evidence="2 3">
    <name type="scientific">Roseisolibacter agri</name>
    <dbReference type="NCBI Taxonomy" id="2014610"/>
    <lineage>
        <taxon>Bacteria</taxon>
        <taxon>Pseudomonadati</taxon>
        <taxon>Gemmatimonadota</taxon>
        <taxon>Gemmatimonadia</taxon>
        <taxon>Gemmatimonadales</taxon>
        <taxon>Gemmatimonadaceae</taxon>
        <taxon>Roseisolibacter</taxon>
    </lineage>
</organism>
<evidence type="ECO:0000313" key="2">
    <source>
        <dbReference type="EMBL" id="GLC25238.1"/>
    </source>
</evidence>
<feature type="transmembrane region" description="Helical" evidence="1">
    <location>
        <begin position="84"/>
        <end position="102"/>
    </location>
</feature>
<name>A0AA37QG94_9BACT</name>
<evidence type="ECO:0008006" key="4">
    <source>
        <dbReference type="Google" id="ProtNLM"/>
    </source>
</evidence>
<proteinExistence type="predicted"/>